<evidence type="ECO:0000313" key="3">
    <source>
        <dbReference type="EMBL" id="MCZ4553310.1"/>
    </source>
</evidence>
<feature type="domain" description="AbiEi antitoxin C-terminal" evidence="1">
    <location>
        <begin position="18"/>
        <end position="126"/>
    </location>
</feature>
<dbReference type="Proteomes" id="UP001067235">
    <property type="component" value="Unassembled WGS sequence"/>
</dbReference>
<dbReference type="SUPFAM" id="SSF52980">
    <property type="entry name" value="Restriction endonuclease-like"/>
    <property type="match status" value="1"/>
</dbReference>
<dbReference type="Pfam" id="PF09407">
    <property type="entry name" value="AbiEi_1"/>
    <property type="match status" value="1"/>
</dbReference>
<accession>A0ABT4N205</accession>
<keyword evidence="4" id="KW-1185">Reference proteome</keyword>
<dbReference type="InterPro" id="IPR018547">
    <property type="entry name" value="AbiEi_C"/>
</dbReference>
<dbReference type="Pfam" id="PF18741">
    <property type="entry name" value="MTES_1575"/>
    <property type="match status" value="1"/>
</dbReference>
<organism evidence="3 4">
    <name type="scientific">Gordonia rubripertincta</name>
    <name type="common">Rhodococcus corallinus</name>
    <dbReference type="NCBI Taxonomy" id="36822"/>
    <lineage>
        <taxon>Bacteria</taxon>
        <taxon>Bacillati</taxon>
        <taxon>Actinomycetota</taxon>
        <taxon>Actinomycetes</taxon>
        <taxon>Mycobacteriales</taxon>
        <taxon>Gordoniaceae</taxon>
        <taxon>Gordonia</taxon>
    </lineage>
</organism>
<feature type="domain" description="Restriction endonuclease type II-like" evidence="2">
    <location>
        <begin position="186"/>
        <end position="246"/>
    </location>
</feature>
<dbReference type="Gene3D" id="3.40.960.10">
    <property type="entry name" value="VSR Endonuclease"/>
    <property type="match status" value="1"/>
</dbReference>
<comment type="caution">
    <text evidence="3">The sequence shown here is derived from an EMBL/GenBank/DDBJ whole genome shotgun (WGS) entry which is preliminary data.</text>
</comment>
<name>A0ABT4N205_GORRU</name>
<proteinExistence type="predicted"/>
<evidence type="ECO:0000313" key="4">
    <source>
        <dbReference type="Proteomes" id="UP001067235"/>
    </source>
</evidence>
<sequence length="253" mass="28502">MDAEVDPAWQMRSALKRAGPGAVIGGLSAAILHGIAWFDDEFEVEVCRPATGQGRNRGGIKVVRADLDPGDVTTVEGIPVLSVVRTAYDLGRRPPEWRALGHLDDLLKVTGLNTSDLWAYIRAHPATRGVCQIRGLIPHIDTSSESPPESWLRLLIVRGELPKPETQISLYDQSGHEFARFDLGYRKYRIGVEYDGDEFHSTEQQRLRDKARDAKTASQGWVTVRVRAEQLRNDPQEVVSEIRKHLWDRGYRE</sequence>
<evidence type="ECO:0000259" key="1">
    <source>
        <dbReference type="Pfam" id="PF09407"/>
    </source>
</evidence>
<dbReference type="InterPro" id="IPR011335">
    <property type="entry name" value="Restrct_endonuc-II-like"/>
</dbReference>
<evidence type="ECO:0000259" key="2">
    <source>
        <dbReference type="Pfam" id="PF18741"/>
    </source>
</evidence>
<protein>
    <submittedName>
        <fullName evidence="3">DUF559 domain-containing protein</fullName>
    </submittedName>
</protein>
<dbReference type="InterPro" id="IPR049468">
    <property type="entry name" value="Restrct_endonuc-II-like_dom"/>
</dbReference>
<gene>
    <name evidence="3" type="ORF">O4213_25220</name>
</gene>
<reference evidence="3" key="1">
    <citation type="submission" date="2022-12" db="EMBL/GenBank/DDBJ databases">
        <authorList>
            <person name="Krivoruchko A.V."/>
            <person name="Elkin A."/>
        </authorList>
    </citation>
    <scope>NUCLEOTIDE SEQUENCE</scope>
    <source>
        <strain evidence="3">IEGM 1388</strain>
    </source>
</reference>
<dbReference type="EMBL" id="JAPWIE010000009">
    <property type="protein sequence ID" value="MCZ4553310.1"/>
    <property type="molecule type" value="Genomic_DNA"/>
</dbReference>
<dbReference type="RefSeq" id="WP_301573989.1">
    <property type="nucleotide sequence ID" value="NZ_JAPWIE010000009.1"/>
</dbReference>